<dbReference type="RefSeq" id="WP_344093034.1">
    <property type="nucleotide sequence ID" value="NZ_BAAAHB010000050.1"/>
</dbReference>
<name>A0ABP3KBD9_9ACTN</name>
<sequence>MPIATEIPAPAPRPKRRKALWLTPLAVIAASGGLAYAVTRGGDTVDEGFKERPKACSEAMYAMDWVLPDHASDQRCTELTGGLAGHTQSGTFRMPRADVRPWLASLPGERNRREGAGSDSVVERKEGLALDILRPPGRLHADEVRVDVRWEGGDTAAVTFETFDY</sequence>
<protein>
    <submittedName>
        <fullName evidence="1">Uncharacterized protein</fullName>
    </submittedName>
</protein>
<evidence type="ECO:0000313" key="2">
    <source>
        <dbReference type="Proteomes" id="UP001499895"/>
    </source>
</evidence>
<proteinExistence type="predicted"/>
<evidence type="ECO:0000313" key="1">
    <source>
        <dbReference type="EMBL" id="GAA0475620.1"/>
    </source>
</evidence>
<organism evidence="1 2">
    <name type="scientific">Streptomyces stramineus</name>
    <dbReference type="NCBI Taxonomy" id="173861"/>
    <lineage>
        <taxon>Bacteria</taxon>
        <taxon>Bacillati</taxon>
        <taxon>Actinomycetota</taxon>
        <taxon>Actinomycetes</taxon>
        <taxon>Kitasatosporales</taxon>
        <taxon>Streptomycetaceae</taxon>
        <taxon>Streptomyces</taxon>
    </lineage>
</organism>
<reference evidence="2" key="1">
    <citation type="journal article" date="2019" name="Int. J. Syst. Evol. Microbiol.">
        <title>The Global Catalogue of Microorganisms (GCM) 10K type strain sequencing project: providing services to taxonomists for standard genome sequencing and annotation.</title>
        <authorList>
            <consortium name="The Broad Institute Genomics Platform"/>
            <consortium name="The Broad Institute Genome Sequencing Center for Infectious Disease"/>
            <person name="Wu L."/>
            <person name="Ma J."/>
        </authorList>
    </citation>
    <scope>NUCLEOTIDE SEQUENCE [LARGE SCALE GENOMIC DNA]</scope>
    <source>
        <strain evidence="2">JCM 10649</strain>
    </source>
</reference>
<dbReference type="Proteomes" id="UP001499895">
    <property type="component" value="Unassembled WGS sequence"/>
</dbReference>
<gene>
    <name evidence="1" type="ORF">GCM10009544_42100</name>
</gene>
<keyword evidence="2" id="KW-1185">Reference proteome</keyword>
<comment type="caution">
    <text evidence="1">The sequence shown here is derived from an EMBL/GenBank/DDBJ whole genome shotgun (WGS) entry which is preliminary data.</text>
</comment>
<accession>A0ABP3KBD9</accession>
<dbReference type="EMBL" id="BAAAHB010000050">
    <property type="protein sequence ID" value="GAA0475620.1"/>
    <property type="molecule type" value="Genomic_DNA"/>
</dbReference>